<dbReference type="Pfam" id="PF17801">
    <property type="entry name" value="Melibiase_C"/>
    <property type="match status" value="1"/>
</dbReference>
<dbReference type="STRING" id="101127.A0A1X2GJM8"/>
<keyword evidence="4" id="KW-0732">Signal</keyword>
<protein>
    <recommendedName>
        <fullName evidence="3">alpha-galactosidase</fullName>
        <ecNumber evidence="3">3.2.1.22</ecNumber>
    </recommendedName>
</protein>
<evidence type="ECO:0000256" key="5">
    <source>
        <dbReference type="ARBA" id="ARBA00022801"/>
    </source>
</evidence>
<reference evidence="8 9" key="1">
    <citation type="submission" date="2016-07" db="EMBL/GenBank/DDBJ databases">
        <title>Pervasive Adenine N6-methylation of Active Genes in Fungi.</title>
        <authorList>
            <consortium name="DOE Joint Genome Institute"/>
            <person name="Mondo S.J."/>
            <person name="Dannebaum R.O."/>
            <person name="Kuo R.C."/>
            <person name="Labutti K."/>
            <person name="Haridas S."/>
            <person name="Kuo A."/>
            <person name="Salamov A."/>
            <person name="Ahrendt S.R."/>
            <person name="Lipzen A."/>
            <person name="Sullivan W."/>
            <person name="Andreopoulos W.B."/>
            <person name="Clum A."/>
            <person name="Lindquist E."/>
            <person name="Daum C."/>
            <person name="Ramamoorthy G.K."/>
            <person name="Gryganskyi A."/>
            <person name="Culley D."/>
            <person name="Magnuson J.K."/>
            <person name="James T.Y."/>
            <person name="O'Malley M.A."/>
            <person name="Stajich J.E."/>
            <person name="Spatafora J.W."/>
            <person name="Visel A."/>
            <person name="Grigoriev I.V."/>
        </authorList>
    </citation>
    <scope>NUCLEOTIDE SEQUENCE [LARGE SCALE GENOMIC DNA]</scope>
    <source>
        <strain evidence="8 9">NRRL 3301</strain>
    </source>
</reference>
<dbReference type="GO" id="GO:0004557">
    <property type="term" value="F:alpha-galactosidase activity"/>
    <property type="evidence" value="ECO:0007669"/>
    <property type="project" value="UniProtKB-EC"/>
</dbReference>
<dbReference type="InterPro" id="IPR013780">
    <property type="entry name" value="Glyco_hydro_b"/>
</dbReference>
<dbReference type="EMBL" id="MCGT01000011">
    <property type="protein sequence ID" value="ORX55538.1"/>
    <property type="molecule type" value="Genomic_DNA"/>
</dbReference>
<evidence type="ECO:0000256" key="3">
    <source>
        <dbReference type="ARBA" id="ARBA00012755"/>
    </source>
</evidence>
<comment type="caution">
    <text evidence="8">The sequence shown here is derived from an EMBL/GenBank/DDBJ whole genome shotgun (WGS) entry which is preliminary data.</text>
</comment>
<dbReference type="InterPro" id="IPR002241">
    <property type="entry name" value="Glyco_hydro_27"/>
</dbReference>
<gene>
    <name evidence="8" type="ORF">DM01DRAFT_1285734</name>
</gene>
<sequence length="393" mass="44381">MKTKMPQYQYINMDSGWCETYDEYGRWVYRKDLFPDGLASLTSAMAENGHKLGLYILPGIRKDAADDDKVLIKGTNRRLGDLCQEKKDGNGFTGTTYQADDYNDPMVLQYYESQAELFAEWGISFVKIDGCGPGGGGEWQPGGSPDTRRDLELMHKAFSKHNIWMELSWYLDVAYAKDWAATGNGVRIFIDIESYSKKTMTSAHRVFKRISYAAEWANCGYLGAEHGLYIDMDVVTVGMTVDGECIDGLANDDVRLSYITFWALTSSVFCLGADPRKIPDTYLHWYNHPDMLVVHQCGIMAHPVGSGDAWKNRRQVWWKKLPDGRVAVGLFNTSVFPKFLGRHYDVTFDLKDVGLHKAKIKDVWAGMNLGSHKGPFTTNLRPGQCQLLILSPE</sequence>
<comment type="similarity">
    <text evidence="2">Belongs to the glycosyl hydrolase 27 family.</text>
</comment>
<dbReference type="OrthoDB" id="5795902at2759"/>
<dbReference type="SUPFAM" id="SSF51445">
    <property type="entry name" value="(Trans)glycosidases"/>
    <property type="match status" value="1"/>
</dbReference>
<accession>A0A1X2GJM8</accession>
<name>A0A1X2GJM8_9FUNG</name>
<dbReference type="EC" id="3.2.1.22" evidence="3"/>
<evidence type="ECO:0000259" key="7">
    <source>
        <dbReference type="Pfam" id="PF17801"/>
    </source>
</evidence>
<dbReference type="Proteomes" id="UP000242146">
    <property type="component" value="Unassembled WGS sequence"/>
</dbReference>
<dbReference type="Gene3D" id="2.60.40.1180">
    <property type="entry name" value="Golgi alpha-mannosidase II"/>
    <property type="match status" value="1"/>
</dbReference>
<feature type="domain" description="Alpha galactosidase C-terminal" evidence="7">
    <location>
        <begin position="314"/>
        <end position="390"/>
    </location>
</feature>
<dbReference type="InterPro" id="IPR013785">
    <property type="entry name" value="Aldolase_TIM"/>
</dbReference>
<dbReference type="PANTHER" id="PTHR11452">
    <property type="entry name" value="ALPHA-GALACTOSIDASE/ALPHA-N-ACETYLGALACTOSAMINIDASE"/>
    <property type="match status" value="1"/>
</dbReference>
<comment type="catalytic activity">
    <reaction evidence="1">
        <text>Hydrolysis of terminal, non-reducing alpha-D-galactose residues in alpha-D-galactosides, including galactose oligosaccharides, galactomannans and galactolipids.</text>
        <dbReference type="EC" id="3.2.1.22"/>
    </reaction>
</comment>
<organism evidence="8 9">
    <name type="scientific">Hesseltinella vesiculosa</name>
    <dbReference type="NCBI Taxonomy" id="101127"/>
    <lineage>
        <taxon>Eukaryota</taxon>
        <taxon>Fungi</taxon>
        <taxon>Fungi incertae sedis</taxon>
        <taxon>Mucoromycota</taxon>
        <taxon>Mucoromycotina</taxon>
        <taxon>Mucoromycetes</taxon>
        <taxon>Mucorales</taxon>
        <taxon>Cunninghamellaceae</taxon>
        <taxon>Hesseltinella</taxon>
    </lineage>
</organism>
<keyword evidence="6" id="KW-0326">Glycosidase</keyword>
<evidence type="ECO:0000256" key="1">
    <source>
        <dbReference type="ARBA" id="ARBA00001255"/>
    </source>
</evidence>
<keyword evidence="5 8" id="KW-0378">Hydrolase</keyword>
<evidence type="ECO:0000256" key="6">
    <source>
        <dbReference type="ARBA" id="ARBA00023295"/>
    </source>
</evidence>
<dbReference type="Gene3D" id="3.20.20.70">
    <property type="entry name" value="Aldolase class I"/>
    <property type="match status" value="1"/>
</dbReference>
<keyword evidence="9" id="KW-1185">Reference proteome</keyword>
<evidence type="ECO:0000256" key="4">
    <source>
        <dbReference type="ARBA" id="ARBA00022729"/>
    </source>
</evidence>
<dbReference type="InterPro" id="IPR017853">
    <property type="entry name" value="GH"/>
</dbReference>
<dbReference type="GO" id="GO:0005975">
    <property type="term" value="P:carbohydrate metabolic process"/>
    <property type="evidence" value="ECO:0007669"/>
    <property type="project" value="InterPro"/>
</dbReference>
<dbReference type="PANTHER" id="PTHR11452:SF33">
    <property type="entry name" value="ALPHA-GALACTOSIDASE 2"/>
    <property type="match status" value="1"/>
</dbReference>
<dbReference type="InterPro" id="IPR041233">
    <property type="entry name" value="Melibiase_C"/>
</dbReference>
<dbReference type="AlphaFoldDB" id="A0A1X2GJM8"/>
<evidence type="ECO:0000313" key="8">
    <source>
        <dbReference type="EMBL" id="ORX55538.1"/>
    </source>
</evidence>
<proteinExistence type="inferred from homology"/>
<evidence type="ECO:0000256" key="2">
    <source>
        <dbReference type="ARBA" id="ARBA00009743"/>
    </source>
</evidence>
<dbReference type="SUPFAM" id="SSF51011">
    <property type="entry name" value="Glycosyl hydrolase domain"/>
    <property type="match status" value="1"/>
</dbReference>
<evidence type="ECO:0000313" key="9">
    <source>
        <dbReference type="Proteomes" id="UP000242146"/>
    </source>
</evidence>